<dbReference type="PROSITE" id="PS50005">
    <property type="entry name" value="TPR"/>
    <property type="match status" value="1"/>
</dbReference>
<dbReference type="SUPFAM" id="SSF55073">
    <property type="entry name" value="Nucleotide cyclase"/>
    <property type="match status" value="1"/>
</dbReference>
<dbReference type="InterPro" id="IPR050469">
    <property type="entry name" value="Diguanylate_Cyclase"/>
</dbReference>
<keyword evidence="2" id="KW-0472">Membrane</keyword>
<dbReference type="GO" id="GO:0043709">
    <property type="term" value="P:cell adhesion involved in single-species biofilm formation"/>
    <property type="evidence" value="ECO:0007669"/>
    <property type="project" value="TreeGrafter"/>
</dbReference>
<dbReference type="NCBIfam" id="TIGR00254">
    <property type="entry name" value="GGDEF"/>
    <property type="match status" value="1"/>
</dbReference>
<feature type="transmembrane region" description="Helical" evidence="2">
    <location>
        <begin position="340"/>
        <end position="359"/>
    </location>
</feature>
<dbReference type="Gene3D" id="3.30.70.270">
    <property type="match status" value="1"/>
</dbReference>
<name>A0A1T5D3G2_9FIRM</name>
<keyword evidence="2" id="KW-0812">Transmembrane</keyword>
<dbReference type="SMART" id="SM00267">
    <property type="entry name" value="GGDEF"/>
    <property type="match status" value="1"/>
</dbReference>
<dbReference type="GO" id="GO:0052621">
    <property type="term" value="F:diguanylate cyclase activity"/>
    <property type="evidence" value="ECO:0007669"/>
    <property type="project" value="TreeGrafter"/>
</dbReference>
<dbReference type="AlphaFoldDB" id="A0A1T5D3G2"/>
<evidence type="ECO:0000313" key="5">
    <source>
        <dbReference type="Proteomes" id="UP000243406"/>
    </source>
</evidence>
<gene>
    <name evidence="4" type="ORF">SAMN02745120_2576</name>
</gene>
<sequence length="528" mass="61554">MSFMKKVLKNIVNFTIILVVILPLFTTNIFAYEEQEVDKLLEEYKFGEAYKILKENLYDEDKNIDPIKIRKILELEFIVTDTSSMILHALELVEYGQNSKDYYNQMIGYYYLGSVYYELYDDTKAIENFEKMLSIAQSKNYPLGKGMYYMFTGLIYSSYEDYDLALENFTKAQPYFEEAHLDENWVFPNFKENNKFMIDLIEIILSKSQDKVSRFVELGDAFKDKNWKLKYSSMSRCGYELNKIGAFKEAAYMLEESKKTIALADFGDMYNKFSGYMDYDLAYSYYSMGDFKRASELLLDEAYTTNNTKLEVERGELINQKLREIESKEIKRQSETKTKIISAISALLVFLLITVIIIVRQYKVADRLSQEVYERSIRDNMTGLFNRTEIINLYQKNIDKDISLSVIDIDDFKNINDTYGHSVGDIVIKDISSIIQDIVGDKGYVGRYGGEEFLVILKKSDQYDSKKLLEEIRITIENKKWFFKDSPVTVSIGLLNEAKNTSFNNGFKAADELLYLAKRNGKNIICHI</sequence>
<proteinExistence type="predicted"/>
<dbReference type="PANTHER" id="PTHR45138:SF9">
    <property type="entry name" value="DIGUANYLATE CYCLASE DGCM-RELATED"/>
    <property type="match status" value="1"/>
</dbReference>
<dbReference type="PANTHER" id="PTHR45138">
    <property type="entry name" value="REGULATORY COMPONENTS OF SENSORY TRANSDUCTION SYSTEM"/>
    <property type="match status" value="1"/>
</dbReference>
<organism evidence="4 5">
    <name type="scientific">Acetoanaerobium noterae</name>
    <dbReference type="NCBI Taxonomy" id="745369"/>
    <lineage>
        <taxon>Bacteria</taxon>
        <taxon>Bacillati</taxon>
        <taxon>Bacillota</taxon>
        <taxon>Clostridia</taxon>
        <taxon>Peptostreptococcales</taxon>
        <taxon>Filifactoraceae</taxon>
        <taxon>Acetoanaerobium</taxon>
    </lineage>
</organism>
<dbReference type="Pfam" id="PF00990">
    <property type="entry name" value="GGDEF"/>
    <property type="match status" value="1"/>
</dbReference>
<evidence type="ECO:0000259" key="3">
    <source>
        <dbReference type="PROSITE" id="PS50887"/>
    </source>
</evidence>
<dbReference type="Gene3D" id="1.25.40.10">
    <property type="entry name" value="Tetratricopeptide repeat domain"/>
    <property type="match status" value="1"/>
</dbReference>
<dbReference type="EMBL" id="FUYN01000006">
    <property type="protein sequence ID" value="SKB66244.1"/>
    <property type="molecule type" value="Genomic_DNA"/>
</dbReference>
<dbReference type="SUPFAM" id="SSF48452">
    <property type="entry name" value="TPR-like"/>
    <property type="match status" value="1"/>
</dbReference>
<dbReference type="CDD" id="cd01949">
    <property type="entry name" value="GGDEF"/>
    <property type="match status" value="1"/>
</dbReference>
<accession>A0A1T5D3G2</accession>
<keyword evidence="2" id="KW-1133">Transmembrane helix</keyword>
<keyword evidence="5" id="KW-1185">Reference proteome</keyword>
<evidence type="ECO:0000256" key="1">
    <source>
        <dbReference type="PROSITE-ProRule" id="PRU00339"/>
    </source>
</evidence>
<keyword evidence="1" id="KW-0802">TPR repeat</keyword>
<evidence type="ECO:0000313" key="4">
    <source>
        <dbReference type="EMBL" id="SKB66244.1"/>
    </source>
</evidence>
<feature type="domain" description="GGDEF" evidence="3">
    <location>
        <begin position="400"/>
        <end position="528"/>
    </location>
</feature>
<dbReference type="GO" id="GO:1902201">
    <property type="term" value="P:negative regulation of bacterial-type flagellum-dependent cell motility"/>
    <property type="evidence" value="ECO:0007669"/>
    <property type="project" value="TreeGrafter"/>
</dbReference>
<dbReference type="InterPro" id="IPR000160">
    <property type="entry name" value="GGDEF_dom"/>
</dbReference>
<dbReference type="Proteomes" id="UP000243406">
    <property type="component" value="Unassembled WGS sequence"/>
</dbReference>
<dbReference type="GO" id="GO:0005886">
    <property type="term" value="C:plasma membrane"/>
    <property type="evidence" value="ECO:0007669"/>
    <property type="project" value="TreeGrafter"/>
</dbReference>
<dbReference type="PROSITE" id="PS50887">
    <property type="entry name" value="GGDEF"/>
    <property type="match status" value="1"/>
</dbReference>
<dbReference type="InterPro" id="IPR043128">
    <property type="entry name" value="Rev_trsase/Diguanyl_cyclase"/>
</dbReference>
<dbReference type="InterPro" id="IPR019734">
    <property type="entry name" value="TPR_rpt"/>
</dbReference>
<dbReference type="InterPro" id="IPR029787">
    <property type="entry name" value="Nucleotide_cyclase"/>
</dbReference>
<evidence type="ECO:0000256" key="2">
    <source>
        <dbReference type="SAM" id="Phobius"/>
    </source>
</evidence>
<dbReference type="InterPro" id="IPR011990">
    <property type="entry name" value="TPR-like_helical_dom_sf"/>
</dbReference>
<protein>
    <submittedName>
        <fullName evidence="4">Diguanylate cyclase (GGDEF) domain-containing protein</fullName>
    </submittedName>
</protein>
<feature type="repeat" description="TPR" evidence="1">
    <location>
        <begin position="106"/>
        <end position="139"/>
    </location>
</feature>
<reference evidence="5" key="1">
    <citation type="submission" date="2017-02" db="EMBL/GenBank/DDBJ databases">
        <authorList>
            <person name="Varghese N."/>
            <person name="Submissions S."/>
        </authorList>
    </citation>
    <scope>NUCLEOTIDE SEQUENCE [LARGE SCALE GENOMIC DNA]</scope>
    <source>
        <strain evidence="5">ATCC 35199</strain>
    </source>
</reference>